<keyword evidence="14" id="KW-1185">Reference proteome</keyword>
<sequence>MAVPAKQYAVIRTVQGAPVPPVNLQHLRLAPQENGIDGQSPIPATPGRTVVGPAMTMVPDAASHTVPATPGRSGSSGAIAGFQAPQRKPIHGFSGGMLPAGTPQEMQGAPMRSARDRMPSPEAGSLRLLAGGGQMPTTALLSQATMAITASTPILGRGSLGRGKPAAPGTLQAPPLSARAAPCNVDVGACVAGSALAQLHGRVQQSQQEREQELRKQLAEQKEMEELLARAREEYQQLATMVAEMRQHDMEKRPEAFAGPERARLHPKPPFCWQPSQEYEKEFHVSGEYNEVVTKLGDFEDQGWVIPVGGSWRLLRGGIYRWTLRIERKCSNRPQLQLGIHGANHNQPWRLVTTSRCSWSRDDEPWQDRPGGDRLIEEGSYVHVEVDMRGVNSKAGSFSMAIDDGPFEQFFDDIPLSQPYSLIPVVSMGGNQRGTEDVLLPAKLCQHKRMPPVNRSTPLPKMLHCICYTRGEPQRAPSLVQQQISEKDLAGLLAPGPLRGSSDSPASFQWLFLDDSEAGVPAGTEFRTVLAALDYKGRPAKSGGVRVNVSCSGNGQLASIANWTGSMMILNIKDSRAEQIAVEVQVESAQGSSLPLVYRSTVRFTAAAFRSYKLAVQPYAFTSLVAKQPGYTGNTSAKLPTLIVHQVVLMTIDQLGNPMDADIGSDCGNLILRSSSRSLEMLSSGGRFAMSRGQAVVLLRSRAGGAVDVWLDALAGGLPLEPASLRLEFDHATSEAAEAGGNYTGVETKYEVLAFDVKEAFLHAWNGYKRYAWGADEIKPISLEGKDTFGNIGMTIIDSLTTLWLMGLKKEFDQGCLRGDPSDMSGFAYAEKELKLQSSGSDIHCVTTYIWLRQVVYTKVQHVLSLLRPFDPLQELQMATLLHARFLLELCFGCSQPGTPPIPAAVSRMAVRMFSAMHAAGAHTIWGILEEIKSCKMRNWHHRDTPEGHRLQVSCAVLQIYGLTSLLARSSRTVDTFNLSVDAALEEISSAARASTCTESQQVCSFRAIKPKAQKEGLETAPLEARWLVSWMLLHSAGTLFSPKPCNGGQTAIQAWAVKQASELALSQCGAEMTAVITLRAASLLIIWRGKLAEIFEEDLLVSVNTALSAASGQSIVQGTESCKLVMLLEKPSLILGSSTVPCLLHMGAKNVICVPGMSADNQDAGLEGLLQHQNEDQAGEIDGGLSPDELPVEFLLHDGRDEAPNKSPTLTSMVYSWKLQEPSTASRPEAMFAVHPGMLAEGEDILMATMTLAAAKVRCTSLPNCMGFCCEDLLPGEWGDRAVDVHFKVGWSLVPIPSGRAIAYQKERASPVFTRHYGYSLDGDDLLVAEMTIEAAKRACVGLKDCMGFTLEGNPMEDVALVYFKTGTQLLPVATEVQTSYVFQVGSRSHALPADGETFFDLVRDGTDAPKDFHSIAAALLPADTGCAEPLRIFSGTQSRWPSVGSP</sequence>
<evidence type="ECO:0000256" key="2">
    <source>
        <dbReference type="ARBA" id="ARBA00004922"/>
    </source>
</evidence>
<keyword evidence="11" id="KW-0175">Coiled coil</keyword>
<dbReference type="EMBL" id="CAUJNA010003379">
    <property type="protein sequence ID" value="CAJ1400592.1"/>
    <property type="molecule type" value="Genomic_DNA"/>
</dbReference>
<evidence type="ECO:0000256" key="7">
    <source>
        <dbReference type="ARBA" id="ARBA00023157"/>
    </source>
</evidence>
<dbReference type="Proteomes" id="UP001178507">
    <property type="component" value="Unassembled WGS sequence"/>
</dbReference>
<feature type="coiled-coil region" evidence="11">
    <location>
        <begin position="196"/>
        <end position="248"/>
    </location>
</feature>
<dbReference type="Pfam" id="PF01532">
    <property type="entry name" value="Glyco_hydro_47"/>
    <property type="match status" value="1"/>
</dbReference>
<dbReference type="InterPro" id="IPR012341">
    <property type="entry name" value="6hp_glycosidase-like_sf"/>
</dbReference>
<organism evidence="13 14">
    <name type="scientific">Effrenium voratum</name>
    <dbReference type="NCBI Taxonomy" id="2562239"/>
    <lineage>
        <taxon>Eukaryota</taxon>
        <taxon>Sar</taxon>
        <taxon>Alveolata</taxon>
        <taxon>Dinophyceae</taxon>
        <taxon>Suessiales</taxon>
        <taxon>Symbiodiniaceae</taxon>
        <taxon>Effrenium</taxon>
    </lineage>
</organism>
<gene>
    <name evidence="13" type="ORF">EVOR1521_LOCUS23907</name>
</gene>
<evidence type="ECO:0000256" key="1">
    <source>
        <dbReference type="ARBA" id="ARBA00001913"/>
    </source>
</evidence>
<comment type="cofactor">
    <cofactor evidence="1">
        <name>Ca(2+)</name>
        <dbReference type="ChEBI" id="CHEBI:29108"/>
    </cofactor>
</comment>
<dbReference type="SUPFAM" id="SSF48225">
    <property type="entry name" value="Seven-hairpin glycosidases"/>
    <property type="match status" value="1"/>
</dbReference>
<comment type="catalytic activity">
    <reaction evidence="8">
        <text>N(4)-(alpha-D-Man-(1-&gt;2)-alpha-D-Man-(1-&gt;2)-alpha-D-Man-(1-&gt;3)-[alpha-D-Man-(1-&gt;3)-[alpha-D-Man-(1-&gt;2)-alpha-D-Man-(1-&gt;6)]-alpha-D-Man-(1-&gt;6)]-beta-D-Man-(1-&gt;4)-beta-D-GlcNAc-(1-&gt;4)-beta-D-GlcNAc)-L-asparaginyl-[protein] (N-glucan mannose isomer 8A1,2,3B1,3) + 3 H2O = N(4)-(alpha-D-Man-(1-&gt;3)-[alpha-D-Man-(1-&gt;3)-[alpha-D-Man-(1-&gt;6)]-alpha-D-Man-(1-&gt;6)]-beta-D-Man-(1-&gt;4)-beta-D-GlcNAc-(1-&gt;4)-beta-D-GlcNAc)-L-asparaginyl-[protein] (N-glucan mannose isomer 5A1,2) + 3 beta-D-mannose</text>
        <dbReference type="Rhea" id="RHEA:56028"/>
        <dbReference type="Rhea" id="RHEA-COMP:14358"/>
        <dbReference type="Rhea" id="RHEA-COMP:14367"/>
        <dbReference type="ChEBI" id="CHEBI:15377"/>
        <dbReference type="ChEBI" id="CHEBI:28563"/>
        <dbReference type="ChEBI" id="CHEBI:59087"/>
        <dbReference type="ChEBI" id="CHEBI:60628"/>
        <dbReference type="EC" id="3.2.1.113"/>
    </reaction>
</comment>
<dbReference type="GO" id="GO:0005783">
    <property type="term" value="C:endoplasmic reticulum"/>
    <property type="evidence" value="ECO:0007669"/>
    <property type="project" value="TreeGrafter"/>
</dbReference>
<name>A0AA36J6P4_9DINO</name>
<dbReference type="PANTHER" id="PTHR11742:SF55">
    <property type="entry name" value="ENDOPLASMIC RETICULUM MANNOSYL-OLIGOSACCHARIDE 1,2-ALPHA-MANNOSIDASE"/>
    <property type="match status" value="1"/>
</dbReference>
<dbReference type="PRINTS" id="PR00747">
    <property type="entry name" value="GLYHDRLASE47"/>
</dbReference>
<dbReference type="GO" id="GO:0004571">
    <property type="term" value="F:mannosyl-oligosaccharide 1,2-alpha-mannosidase activity"/>
    <property type="evidence" value="ECO:0007669"/>
    <property type="project" value="UniProtKB-EC"/>
</dbReference>
<evidence type="ECO:0000313" key="13">
    <source>
        <dbReference type="EMBL" id="CAJ1400592.1"/>
    </source>
</evidence>
<comment type="pathway">
    <text evidence="2">Protein modification; protein glycosylation.</text>
</comment>
<evidence type="ECO:0000256" key="5">
    <source>
        <dbReference type="ARBA" id="ARBA00022801"/>
    </source>
</evidence>
<evidence type="ECO:0000313" key="14">
    <source>
        <dbReference type="Proteomes" id="UP001178507"/>
    </source>
</evidence>
<protein>
    <recommendedName>
        <fullName evidence="10">alpha-1,2-Mannosidase</fullName>
        <ecNumber evidence="10">3.2.1.-</ecNumber>
    </recommendedName>
</protein>
<keyword evidence="6" id="KW-0106">Calcium</keyword>
<evidence type="ECO:0000256" key="11">
    <source>
        <dbReference type="SAM" id="Coils"/>
    </source>
</evidence>
<accession>A0AA36J6P4</accession>
<dbReference type="EC" id="3.2.1.-" evidence="10"/>
<comment type="similarity">
    <text evidence="3 10">Belongs to the glycosyl hydrolase 47 family.</text>
</comment>
<evidence type="ECO:0000256" key="4">
    <source>
        <dbReference type="ARBA" id="ARBA00022723"/>
    </source>
</evidence>
<evidence type="ECO:0000256" key="3">
    <source>
        <dbReference type="ARBA" id="ARBA00007658"/>
    </source>
</evidence>
<evidence type="ECO:0000256" key="9">
    <source>
        <dbReference type="ARBA" id="ARBA00048605"/>
    </source>
</evidence>
<keyword evidence="4" id="KW-0479">Metal-binding</keyword>
<comment type="caution">
    <text evidence="13">The sequence shown here is derived from an EMBL/GenBank/DDBJ whole genome shotgun (WGS) entry which is preliminary data.</text>
</comment>
<reference evidence="13" key="1">
    <citation type="submission" date="2023-08" db="EMBL/GenBank/DDBJ databases">
        <authorList>
            <person name="Chen Y."/>
            <person name="Shah S."/>
            <person name="Dougan E. K."/>
            <person name="Thang M."/>
            <person name="Chan C."/>
        </authorList>
    </citation>
    <scope>NUCLEOTIDE SEQUENCE</scope>
</reference>
<keyword evidence="10" id="KW-0326">Glycosidase</keyword>
<dbReference type="GO" id="GO:0005509">
    <property type="term" value="F:calcium ion binding"/>
    <property type="evidence" value="ECO:0007669"/>
    <property type="project" value="InterPro"/>
</dbReference>
<dbReference type="InterPro" id="IPR036026">
    <property type="entry name" value="Seven-hairpin_glycosidases"/>
</dbReference>
<comment type="catalytic activity">
    <reaction evidence="9">
        <text>N(4)-(alpha-D-Man-(1-&gt;2)-alpha-D-Man-(1-&gt;2)-alpha-D-Man-(1-&gt;3)-[alpha-D-Man-(1-&gt;2)-alpha-D-Man-(1-&gt;3)-[alpha-D-Man-(1-&gt;2)-alpha-D-Man-(1-&gt;6)]-alpha-D-Man-(1-&gt;6)]-beta-D-Man-(1-&gt;4)-beta-D-GlcNAc-(1-&gt;4)-beta-D-GlcNAc)-L-asparaginyl-[protein] (N-glucan mannose isomer 9A1,2,3B1,2,3) + 4 H2O = N(4)-(alpha-D-Man-(1-&gt;3)-[alpha-D-Man-(1-&gt;3)-[alpha-D-Man-(1-&gt;6)]-alpha-D-Man-(1-&gt;6)]-beta-D-Man-(1-&gt;4)-beta-D-GlcNAc-(1-&gt;4)-beta-D-GlcNAc)-L-asparaginyl-[protein] (N-glucan mannose isomer 5A1,2) + 4 beta-D-mannose</text>
        <dbReference type="Rhea" id="RHEA:56008"/>
        <dbReference type="Rhea" id="RHEA-COMP:14356"/>
        <dbReference type="Rhea" id="RHEA-COMP:14367"/>
        <dbReference type="ChEBI" id="CHEBI:15377"/>
        <dbReference type="ChEBI" id="CHEBI:28563"/>
        <dbReference type="ChEBI" id="CHEBI:59087"/>
        <dbReference type="ChEBI" id="CHEBI:139493"/>
        <dbReference type="EC" id="3.2.1.113"/>
    </reaction>
</comment>
<dbReference type="Gene3D" id="1.50.10.10">
    <property type="match status" value="1"/>
</dbReference>
<evidence type="ECO:0000256" key="8">
    <source>
        <dbReference type="ARBA" id="ARBA00047669"/>
    </source>
</evidence>
<dbReference type="GO" id="GO:0005975">
    <property type="term" value="P:carbohydrate metabolic process"/>
    <property type="evidence" value="ECO:0007669"/>
    <property type="project" value="InterPro"/>
</dbReference>
<evidence type="ECO:0000256" key="12">
    <source>
        <dbReference type="SAM" id="MobiDB-lite"/>
    </source>
</evidence>
<keyword evidence="5 10" id="KW-0378">Hydrolase</keyword>
<dbReference type="GO" id="GO:0016020">
    <property type="term" value="C:membrane"/>
    <property type="evidence" value="ECO:0007669"/>
    <property type="project" value="InterPro"/>
</dbReference>
<dbReference type="InterPro" id="IPR001382">
    <property type="entry name" value="Glyco_hydro_47"/>
</dbReference>
<evidence type="ECO:0000256" key="10">
    <source>
        <dbReference type="RuleBase" id="RU361193"/>
    </source>
</evidence>
<feature type="region of interest" description="Disordered" evidence="12">
    <location>
        <begin position="97"/>
        <end position="120"/>
    </location>
</feature>
<evidence type="ECO:0000256" key="6">
    <source>
        <dbReference type="ARBA" id="ARBA00022837"/>
    </source>
</evidence>
<proteinExistence type="inferred from homology"/>
<keyword evidence="7" id="KW-1015">Disulfide bond</keyword>
<dbReference type="InterPro" id="IPR050749">
    <property type="entry name" value="Glycosyl_Hydrolase_47"/>
</dbReference>
<dbReference type="PANTHER" id="PTHR11742">
    <property type="entry name" value="MANNOSYL-OLIGOSACCHARIDE ALPHA-1,2-MANNOSIDASE-RELATED"/>
    <property type="match status" value="1"/>
</dbReference>